<evidence type="ECO:0000313" key="2">
    <source>
        <dbReference type="EMBL" id="GHO98056.1"/>
    </source>
</evidence>
<organism evidence="2 3">
    <name type="scientific">Reticulibacter mediterranei</name>
    <dbReference type="NCBI Taxonomy" id="2778369"/>
    <lineage>
        <taxon>Bacteria</taxon>
        <taxon>Bacillati</taxon>
        <taxon>Chloroflexota</taxon>
        <taxon>Ktedonobacteria</taxon>
        <taxon>Ktedonobacterales</taxon>
        <taxon>Reticulibacteraceae</taxon>
        <taxon>Reticulibacter</taxon>
    </lineage>
</organism>
<dbReference type="InterPro" id="IPR024775">
    <property type="entry name" value="DinB-like"/>
</dbReference>
<proteinExistence type="predicted"/>
<gene>
    <name evidence="2" type="ORF">KSF_081040</name>
</gene>
<dbReference type="SUPFAM" id="SSF109854">
    <property type="entry name" value="DinB/YfiT-like putative metalloenzymes"/>
    <property type="match status" value="1"/>
</dbReference>
<evidence type="ECO:0000259" key="1">
    <source>
        <dbReference type="Pfam" id="PF12867"/>
    </source>
</evidence>
<feature type="domain" description="DinB-like" evidence="1">
    <location>
        <begin position="14"/>
        <end position="154"/>
    </location>
</feature>
<dbReference type="RefSeq" id="WP_220208823.1">
    <property type="nucleotide sequence ID" value="NZ_BNJK01000002.1"/>
</dbReference>
<protein>
    <recommendedName>
        <fullName evidence="1">DinB-like domain-containing protein</fullName>
    </recommendedName>
</protein>
<dbReference type="Pfam" id="PF12867">
    <property type="entry name" value="DinB_2"/>
    <property type="match status" value="1"/>
</dbReference>
<name>A0A8J3IXV5_9CHLR</name>
<dbReference type="EMBL" id="BNJK01000002">
    <property type="protein sequence ID" value="GHO98056.1"/>
    <property type="molecule type" value="Genomic_DNA"/>
</dbReference>
<evidence type="ECO:0000313" key="3">
    <source>
        <dbReference type="Proteomes" id="UP000597444"/>
    </source>
</evidence>
<accession>A0A8J3IXV5</accession>
<dbReference type="Proteomes" id="UP000597444">
    <property type="component" value="Unassembled WGS sequence"/>
</dbReference>
<dbReference type="InterPro" id="IPR034660">
    <property type="entry name" value="DinB/YfiT-like"/>
</dbReference>
<sequence length="163" mass="18428">MSSTSPTIERALTQLAETPTRIAVLTADLSAEVLQIRPTSDEWSANEVLAHLRACADVWGNCIMRIIKEDQPAWRAISPRTWIKRTDYPEQEFRPSLLAFTTQRAALLAVLSPLPIDAWERSARVSTVGKVLEPTVLSYVERLVVHERPHIKQIEQIGQTMQM</sequence>
<reference evidence="2" key="1">
    <citation type="submission" date="2020-10" db="EMBL/GenBank/DDBJ databases">
        <title>Taxonomic study of unclassified bacteria belonging to the class Ktedonobacteria.</title>
        <authorList>
            <person name="Yabe S."/>
            <person name="Wang C.M."/>
            <person name="Zheng Y."/>
            <person name="Sakai Y."/>
            <person name="Cavaletti L."/>
            <person name="Monciardini P."/>
            <person name="Donadio S."/>
        </authorList>
    </citation>
    <scope>NUCLEOTIDE SEQUENCE</scope>
    <source>
        <strain evidence="2">ID150040</strain>
    </source>
</reference>
<comment type="caution">
    <text evidence="2">The sequence shown here is derived from an EMBL/GenBank/DDBJ whole genome shotgun (WGS) entry which is preliminary data.</text>
</comment>
<dbReference type="Gene3D" id="1.20.120.450">
    <property type="entry name" value="dinb family like domain"/>
    <property type="match status" value="1"/>
</dbReference>
<dbReference type="AlphaFoldDB" id="A0A8J3IXV5"/>
<keyword evidence="3" id="KW-1185">Reference proteome</keyword>